<evidence type="ECO:0000256" key="1">
    <source>
        <dbReference type="SAM" id="SignalP"/>
    </source>
</evidence>
<reference evidence="2 3" key="1">
    <citation type="submission" date="2023-08" db="EMBL/GenBank/DDBJ databases">
        <authorList>
            <person name="Dale J."/>
        </authorList>
    </citation>
    <scope>NUCLEOTIDE SEQUENCE [LARGE SCALE GENOMIC DNA]</scope>
    <source>
        <strain evidence="2 3">2023EL-00788</strain>
    </source>
</reference>
<name>A0AAW8H7H5_9ENTR</name>
<dbReference type="AlphaFoldDB" id="A0AAW8H7H5"/>
<comment type="caution">
    <text evidence="2">The sequence shown here is derived from an EMBL/GenBank/DDBJ whole genome shotgun (WGS) entry which is preliminary data.</text>
</comment>
<sequence length="187" mass="19024">MKFNSTFIALSVSALIFSGMANAAITGTSSAEMTFVSTVTSGTCSTVATNGAGATTTEIAFGTVYKSDLVKKSRVEPMSIIFSDCSGVTKAQVTAIPGVIYGCSGPNGDGDSYGAKYGTGFEVWSGAVDTGVLLSCNKTAAPQDVTISEGVGEFPVNTRIVIGKDYTAADLGAGMIASQVSFVITYP</sequence>
<protein>
    <submittedName>
        <fullName evidence="2">Fimbrial protein</fullName>
    </submittedName>
</protein>
<accession>A0AAW8H7H5</accession>
<keyword evidence="3" id="KW-1185">Reference proteome</keyword>
<evidence type="ECO:0000313" key="3">
    <source>
        <dbReference type="Proteomes" id="UP001225042"/>
    </source>
</evidence>
<dbReference type="EMBL" id="JAVDKS010000002">
    <property type="protein sequence ID" value="MDQ2255904.1"/>
    <property type="molecule type" value="Genomic_DNA"/>
</dbReference>
<gene>
    <name evidence="2" type="ORF">RBJ67_07080</name>
</gene>
<proteinExistence type="predicted"/>
<evidence type="ECO:0000313" key="2">
    <source>
        <dbReference type="EMBL" id="MDQ2255904.1"/>
    </source>
</evidence>
<dbReference type="Proteomes" id="UP001225042">
    <property type="component" value="Unassembled WGS sequence"/>
</dbReference>
<keyword evidence="1" id="KW-0732">Signal</keyword>
<dbReference type="RefSeq" id="WP_217187574.1">
    <property type="nucleotide sequence ID" value="NZ_CP143717.1"/>
</dbReference>
<feature type="chain" id="PRO_5043611519" evidence="1">
    <location>
        <begin position="24"/>
        <end position="187"/>
    </location>
</feature>
<organism evidence="2 3">
    <name type="scientific">Enterobacter soli</name>
    <dbReference type="NCBI Taxonomy" id="885040"/>
    <lineage>
        <taxon>Bacteria</taxon>
        <taxon>Pseudomonadati</taxon>
        <taxon>Pseudomonadota</taxon>
        <taxon>Gammaproteobacteria</taxon>
        <taxon>Enterobacterales</taxon>
        <taxon>Enterobacteriaceae</taxon>
        <taxon>Enterobacter</taxon>
    </lineage>
</organism>
<feature type="signal peptide" evidence="1">
    <location>
        <begin position="1"/>
        <end position="23"/>
    </location>
</feature>